<name>A0ABT0BWZ3_9BACT</name>
<accession>A0ABT0BWZ3</accession>
<organism evidence="1 2">
    <name type="scientific">Parabacteroides faecalis</name>
    <dbReference type="NCBI Taxonomy" id="2924040"/>
    <lineage>
        <taxon>Bacteria</taxon>
        <taxon>Pseudomonadati</taxon>
        <taxon>Bacteroidota</taxon>
        <taxon>Bacteroidia</taxon>
        <taxon>Bacteroidales</taxon>
        <taxon>Tannerellaceae</taxon>
        <taxon>Parabacteroides</taxon>
    </lineage>
</organism>
<sequence length="76" mass="8480">MNKHISILVTLVLGFSCTGKKQASPEVDQQKIQLVVSDNVGNIPRVESGYTEIDATDMKALSYTESSVEKRYVFDR</sequence>
<dbReference type="PROSITE" id="PS51257">
    <property type="entry name" value="PROKAR_LIPOPROTEIN"/>
    <property type="match status" value="1"/>
</dbReference>
<keyword evidence="2" id="KW-1185">Reference proteome</keyword>
<gene>
    <name evidence="1" type="ORF">MUN53_01235</name>
</gene>
<reference evidence="1 2" key="1">
    <citation type="submission" date="2022-03" db="EMBL/GenBank/DDBJ databases">
        <title>Parabacteroides sp. nov. isolated from swine feces.</title>
        <authorList>
            <person name="Bak J.E."/>
        </authorList>
    </citation>
    <scope>NUCLEOTIDE SEQUENCE [LARGE SCALE GENOMIC DNA]</scope>
    <source>
        <strain evidence="1 2">AGMB00274</strain>
    </source>
</reference>
<dbReference type="EMBL" id="JAKZMM010000002">
    <property type="protein sequence ID" value="MCJ2379251.1"/>
    <property type="molecule type" value="Genomic_DNA"/>
</dbReference>
<proteinExistence type="predicted"/>
<comment type="caution">
    <text evidence="1">The sequence shown here is derived from an EMBL/GenBank/DDBJ whole genome shotgun (WGS) entry which is preliminary data.</text>
</comment>
<dbReference type="Proteomes" id="UP001165444">
    <property type="component" value="Unassembled WGS sequence"/>
</dbReference>
<evidence type="ECO:0000313" key="2">
    <source>
        <dbReference type="Proteomes" id="UP001165444"/>
    </source>
</evidence>
<evidence type="ECO:0000313" key="1">
    <source>
        <dbReference type="EMBL" id="MCJ2379251.1"/>
    </source>
</evidence>
<dbReference type="RefSeq" id="WP_243323088.1">
    <property type="nucleotide sequence ID" value="NZ_JAKZMM010000002.1"/>
</dbReference>
<protein>
    <submittedName>
        <fullName evidence="1">Uncharacterized protein</fullName>
    </submittedName>
</protein>